<dbReference type="RefSeq" id="WP_149812390.1">
    <property type="nucleotide sequence ID" value="NZ_VUKA01000004.1"/>
</dbReference>
<dbReference type="OrthoDB" id="7282883at2"/>
<evidence type="ECO:0000256" key="1">
    <source>
        <dbReference type="SAM" id="Phobius"/>
    </source>
</evidence>
<comment type="caution">
    <text evidence="2">The sequence shown here is derived from an EMBL/GenBank/DDBJ whole genome shotgun (WGS) entry which is preliminary data.</text>
</comment>
<proteinExistence type="predicted"/>
<protein>
    <submittedName>
        <fullName evidence="2">Preprotein translocase subunit SecE</fullName>
    </submittedName>
</protein>
<dbReference type="EMBL" id="VUKA01000004">
    <property type="protein sequence ID" value="KAA2213278.1"/>
    <property type="molecule type" value="Genomic_DNA"/>
</dbReference>
<evidence type="ECO:0000313" key="3">
    <source>
        <dbReference type="Proteomes" id="UP000322110"/>
    </source>
</evidence>
<keyword evidence="1" id="KW-0472">Membrane</keyword>
<evidence type="ECO:0000313" key="2">
    <source>
        <dbReference type="EMBL" id="KAA2213278.1"/>
    </source>
</evidence>
<keyword evidence="3" id="KW-1185">Reference proteome</keyword>
<reference evidence="2 3" key="1">
    <citation type="journal article" date="2015" name="Int. J. Syst. Evol. Microbiol.">
        <title>Roseomonas oryzae sp. nov., isolated from paddy rhizosphere soil.</title>
        <authorList>
            <person name="Ramaprasad E.V."/>
            <person name="Sasikala Ch."/>
            <person name="Ramana Ch.V."/>
        </authorList>
    </citation>
    <scope>NUCLEOTIDE SEQUENCE [LARGE SCALE GENOMIC DNA]</scope>
    <source>
        <strain evidence="2 3">KCTC 42542</strain>
    </source>
</reference>
<keyword evidence="1" id="KW-0812">Transmembrane</keyword>
<keyword evidence="1" id="KW-1133">Transmembrane helix</keyword>
<feature type="transmembrane region" description="Helical" evidence="1">
    <location>
        <begin position="32"/>
        <end position="51"/>
    </location>
</feature>
<name>A0A5B2TH76_9PROT</name>
<dbReference type="Proteomes" id="UP000322110">
    <property type="component" value="Unassembled WGS sequence"/>
</dbReference>
<sequence length="52" mass="5919">MAEANHEIDFVEVKSQDILADRTKGWDVFVTASKWAIGAVVVLLLLIYWIWG</sequence>
<dbReference type="AlphaFoldDB" id="A0A5B2TH76"/>
<organism evidence="2 3">
    <name type="scientific">Teichococcus oryzae</name>
    <dbReference type="NCBI Taxonomy" id="1608942"/>
    <lineage>
        <taxon>Bacteria</taxon>
        <taxon>Pseudomonadati</taxon>
        <taxon>Pseudomonadota</taxon>
        <taxon>Alphaproteobacteria</taxon>
        <taxon>Acetobacterales</taxon>
        <taxon>Roseomonadaceae</taxon>
        <taxon>Roseomonas</taxon>
    </lineage>
</organism>
<gene>
    <name evidence="2" type="ORF">F0Q34_11700</name>
</gene>
<accession>A0A5B2TH76</accession>